<dbReference type="EMBL" id="SNXJ01000003">
    <property type="protein sequence ID" value="TDP29302.1"/>
    <property type="molecule type" value="Genomic_DNA"/>
</dbReference>
<evidence type="ECO:0000259" key="2">
    <source>
        <dbReference type="Pfam" id="PF11008"/>
    </source>
</evidence>
<feature type="domain" description="DUF2846" evidence="2">
    <location>
        <begin position="47"/>
        <end position="129"/>
    </location>
</feature>
<keyword evidence="6" id="KW-1185">Reference proteome</keyword>
<dbReference type="PIRSF" id="PIRSF012335">
    <property type="entry name" value="UCP012335"/>
    <property type="match status" value="1"/>
</dbReference>
<evidence type="ECO:0000256" key="1">
    <source>
        <dbReference type="SAM" id="SignalP"/>
    </source>
</evidence>
<proteinExistence type="predicted"/>
<dbReference type="Proteomes" id="UP000294683">
    <property type="component" value="Unassembled WGS sequence"/>
</dbReference>
<reference evidence="4 6" key="2">
    <citation type="submission" date="2019-03" db="EMBL/GenBank/DDBJ databases">
        <title>Genomic Encyclopedia of Type Strains, Phase IV (KMG-IV): sequencing the most valuable type-strain genomes for metagenomic binning, comparative biology and taxonomic classification.</title>
        <authorList>
            <person name="Goeker M."/>
        </authorList>
    </citation>
    <scope>NUCLEOTIDE SEQUENCE [LARGE SCALE GENOMIC DNA]</scope>
    <source>
        <strain evidence="4 6">DSM 17481</strain>
    </source>
</reference>
<gene>
    <name evidence="4" type="ORF">EV689_103221</name>
    <name evidence="3" type="ORF">NCTC11188_02076</name>
</gene>
<dbReference type="InterPro" id="IPR016596">
    <property type="entry name" value="UCP012335"/>
</dbReference>
<dbReference type="Proteomes" id="UP000255113">
    <property type="component" value="Unassembled WGS sequence"/>
</dbReference>
<evidence type="ECO:0000313" key="3">
    <source>
        <dbReference type="EMBL" id="SUB28137.1"/>
    </source>
</evidence>
<protein>
    <submittedName>
        <fullName evidence="3">Protein of uncharacterized function (DUF2846)</fullName>
    </submittedName>
    <submittedName>
        <fullName evidence="4">Uncharacterized protein DUF2846</fullName>
    </submittedName>
</protein>
<keyword evidence="1" id="KW-0732">Signal</keyword>
<dbReference type="EMBL" id="UGSQ01000003">
    <property type="protein sequence ID" value="SUB28137.1"/>
    <property type="molecule type" value="Genomic_DNA"/>
</dbReference>
<organism evidence="3 5">
    <name type="scientific">Avibacterium gallinarum</name>
    <name type="common">Pasteurella gallinarum</name>
    <dbReference type="NCBI Taxonomy" id="755"/>
    <lineage>
        <taxon>Bacteria</taxon>
        <taxon>Pseudomonadati</taxon>
        <taxon>Pseudomonadota</taxon>
        <taxon>Gammaproteobacteria</taxon>
        <taxon>Pasteurellales</taxon>
        <taxon>Pasteurellaceae</taxon>
        <taxon>Avibacterium</taxon>
    </lineage>
</organism>
<evidence type="ECO:0000313" key="6">
    <source>
        <dbReference type="Proteomes" id="UP000294683"/>
    </source>
</evidence>
<dbReference type="AlphaFoldDB" id="A0A379B0Z6"/>
<sequence length="153" mass="17114">MVNKMKKILSVLMLVGTLILTGCAKVPMASEAEDVQAKRFDTPNKAMSGLYIYRDSTFGARLRKNLYIDDKFIGQSAPKVYFYKLVTAGKHKVSTDSEFGNNDLYITTEGGKNYFIRQYIKMGVFVGGANLEQIDEEKAKAAIKKLKLARSPQ</sequence>
<accession>A0A379B0Z6</accession>
<feature type="signal peptide" evidence="1">
    <location>
        <begin position="1"/>
        <end position="24"/>
    </location>
</feature>
<reference evidence="3 5" key="1">
    <citation type="submission" date="2018-06" db="EMBL/GenBank/DDBJ databases">
        <authorList>
            <consortium name="Pathogen Informatics"/>
            <person name="Doyle S."/>
        </authorList>
    </citation>
    <scope>NUCLEOTIDE SEQUENCE [LARGE SCALE GENOMIC DNA]</scope>
    <source>
        <strain evidence="3 5">NCTC11188</strain>
    </source>
</reference>
<dbReference type="PROSITE" id="PS51257">
    <property type="entry name" value="PROKAR_LIPOPROTEIN"/>
    <property type="match status" value="1"/>
</dbReference>
<dbReference type="Pfam" id="PF11008">
    <property type="entry name" value="DUF2846"/>
    <property type="match status" value="1"/>
</dbReference>
<name>A0A379B0Z6_AVIGA</name>
<evidence type="ECO:0000313" key="4">
    <source>
        <dbReference type="EMBL" id="TDP29302.1"/>
    </source>
</evidence>
<dbReference type="InterPro" id="IPR022548">
    <property type="entry name" value="DUF2846"/>
</dbReference>
<evidence type="ECO:0000313" key="5">
    <source>
        <dbReference type="Proteomes" id="UP000255113"/>
    </source>
</evidence>
<feature type="chain" id="PRO_5017003476" evidence="1">
    <location>
        <begin position="25"/>
        <end position="153"/>
    </location>
</feature>